<proteinExistence type="predicted"/>
<dbReference type="SMART" id="SM00108">
    <property type="entry name" value="B_lectin"/>
    <property type="match status" value="1"/>
</dbReference>
<accession>A0A318NEQ5</accession>
<feature type="domain" description="Bulb-type lectin" evidence="2">
    <location>
        <begin position="439"/>
        <end position="545"/>
    </location>
</feature>
<dbReference type="InterPro" id="IPR001480">
    <property type="entry name" value="Bulb-type_lectin_dom"/>
</dbReference>
<dbReference type="SUPFAM" id="SSF51110">
    <property type="entry name" value="alpha-D-mannose-specific plant lectins"/>
    <property type="match status" value="1"/>
</dbReference>
<dbReference type="SUPFAM" id="SSF53955">
    <property type="entry name" value="Lysozyme-like"/>
    <property type="match status" value="2"/>
</dbReference>
<organism evidence="3 4">
    <name type="scientific">Micromonospora arborensis</name>
    <dbReference type="NCBI Taxonomy" id="2116518"/>
    <lineage>
        <taxon>Bacteria</taxon>
        <taxon>Bacillati</taxon>
        <taxon>Actinomycetota</taxon>
        <taxon>Actinomycetes</taxon>
        <taxon>Micromonosporales</taxon>
        <taxon>Micromonosporaceae</taxon>
        <taxon>Micromonospora</taxon>
    </lineage>
</organism>
<dbReference type="InterPro" id="IPR036426">
    <property type="entry name" value="Bulb-type_lectin_dom_sf"/>
</dbReference>
<comment type="caution">
    <text evidence="3">The sequence shown here is derived from an EMBL/GenBank/DDBJ whole genome shotgun (WGS) entry which is preliminary data.</text>
</comment>
<feature type="region of interest" description="Disordered" evidence="1">
    <location>
        <begin position="376"/>
        <end position="439"/>
    </location>
</feature>
<gene>
    <name evidence="3" type="ORF">C7C45_23160</name>
</gene>
<evidence type="ECO:0000256" key="1">
    <source>
        <dbReference type="SAM" id="MobiDB-lite"/>
    </source>
</evidence>
<evidence type="ECO:0000259" key="2">
    <source>
        <dbReference type="PROSITE" id="PS50927"/>
    </source>
</evidence>
<dbReference type="Gene3D" id="1.10.530.10">
    <property type="match status" value="2"/>
</dbReference>
<dbReference type="Proteomes" id="UP000248333">
    <property type="component" value="Unassembled WGS sequence"/>
</dbReference>
<dbReference type="Gene3D" id="2.90.10.10">
    <property type="entry name" value="Bulb-type lectin domain"/>
    <property type="match status" value="1"/>
</dbReference>
<name>A0A318NEQ5_9ACTN</name>
<evidence type="ECO:0000313" key="3">
    <source>
        <dbReference type="EMBL" id="PYC66805.1"/>
    </source>
</evidence>
<keyword evidence="4" id="KW-1185">Reference proteome</keyword>
<feature type="compositionally biased region" description="Low complexity" evidence="1">
    <location>
        <begin position="377"/>
        <end position="420"/>
    </location>
</feature>
<sequence length="546" mass="56092">MQRLRGRITASKFLRRVRHVPRHALDRLDSPLRRWVAAAVLFVLLTAAGVTASAGFGTATAEDSGLAGRPVPAGQVELIAAAARSCPVLTPARLSGQLMAASGFDLNGKSDSGGSGLAGLTDAAWDKWKPSPSSQRNDPAANITALAHLTCDQVGQVRQAGLGGDLWRLALAAHHSGIAAVTSAKGIPGPARAYVNRVSAYATWYARQAGGGSESAEPTGPSGAVPGRGTTAKPVPDEYVAAVLAAGRTCPALSPARVAAQLMASSGFNPNLIGPHRAQGIAQFTPQIWARYAPSAAATSPWDPSSAVPALGRTMCTLLGEVAGLGKDPYPVALAAFRGGPEAVQQAGGVPNSTELRDYVSLVTGYVAYYEQDVRLGGKPAGTPKPTATPAPSANPTKPAPHTSSAPPAAGGKPTAGASSPPRPQQTKPAAPSKPDWQTRVVEGTSVLELGQAWTTNRLQLKLTNDGNVVLYDQGRRVWQTGTGGKGGHHLVFQGDGHLVLYTQREATLWSSGTAGNNGAILVLQADGNVTISLGGRGLWHTGTAS</sequence>
<reference evidence="3 4" key="1">
    <citation type="submission" date="2018-03" db="EMBL/GenBank/DDBJ databases">
        <title>Bioinformatic expansion and discovery of thiopeptide antibiotics.</title>
        <authorList>
            <person name="Schwalen C.J."/>
            <person name="Hudson G.A."/>
            <person name="Mitchell D.A."/>
        </authorList>
    </citation>
    <scope>NUCLEOTIDE SEQUENCE [LARGE SCALE GENOMIC DNA]</scope>
    <source>
        <strain evidence="3 4">NRRL 8041</strain>
    </source>
</reference>
<dbReference type="InterPro" id="IPR023346">
    <property type="entry name" value="Lysozyme-like_dom_sf"/>
</dbReference>
<dbReference type="AlphaFoldDB" id="A0A318NEQ5"/>
<protein>
    <recommendedName>
        <fullName evidence="2">Bulb-type lectin domain-containing protein</fullName>
    </recommendedName>
</protein>
<evidence type="ECO:0000313" key="4">
    <source>
        <dbReference type="Proteomes" id="UP000248333"/>
    </source>
</evidence>
<feature type="region of interest" description="Disordered" evidence="1">
    <location>
        <begin position="210"/>
        <end position="231"/>
    </location>
</feature>
<dbReference type="PROSITE" id="PS50927">
    <property type="entry name" value="BULB_LECTIN"/>
    <property type="match status" value="1"/>
</dbReference>
<dbReference type="EMBL" id="PYBV01000030">
    <property type="protein sequence ID" value="PYC66805.1"/>
    <property type="molecule type" value="Genomic_DNA"/>
</dbReference>